<proteinExistence type="predicted"/>
<dbReference type="SUPFAM" id="SSF52172">
    <property type="entry name" value="CheY-like"/>
    <property type="match status" value="1"/>
</dbReference>
<protein>
    <submittedName>
        <fullName evidence="4">LytTR family DNA-binding domain-containing protein</fullName>
    </submittedName>
</protein>
<dbReference type="SMART" id="SM00448">
    <property type="entry name" value="REC"/>
    <property type="match status" value="1"/>
</dbReference>
<dbReference type="Gene3D" id="2.40.50.1020">
    <property type="entry name" value="LytTr DNA-binding domain"/>
    <property type="match status" value="1"/>
</dbReference>
<dbReference type="Pfam" id="PF00072">
    <property type="entry name" value="Response_reg"/>
    <property type="match status" value="1"/>
</dbReference>
<dbReference type="PROSITE" id="PS50930">
    <property type="entry name" value="HTH_LYTTR"/>
    <property type="match status" value="1"/>
</dbReference>
<dbReference type="PANTHER" id="PTHR37299">
    <property type="entry name" value="TRANSCRIPTIONAL REGULATOR-RELATED"/>
    <property type="match status" value="1"/>
</dbReference>
<dbReference type="InterPro" id="IPR046947">
    <property type="entry name" value="LytR-like"/>
</dbReference>
<feature type="domain" description="Response regulatory" evidence="2">
    <location>
        <begin position="6"/>
        <end position="118"/>
    </location>
</feature>
<evidence type="ECO:0000259" key="3">
    <source>
        <dbReference type="PROSITE" id="PS50930"/>
    </source>
</evidence>
<gene>
    <name evidence="4" type="ORF">QM524_20660</name>
</gene>
<evidence type="ECO:0000313" key="4">
    <source>
        <dbReference type="EMBL" id="MDI9861644.1"/>
    </source>
</evidence>
<dbReference type="InterPro" id="IPR007492">
    <property type="entry name" value="LytTR_DNA-bd_dom"/>
</dbReference>
<dbReference type="GO" id="GO:0003677">
    <property type="term" value="F:DNA binding"/>
    <property type="evidence" value="ECO:0007669"/>
    <property type="project" value="UniProtKB-KW"/>
</dbReference>
<evidence type="ECO:0000259" key="2">
    <source>
        <dbReference type="PROSITE" id="PS50110"/>
    </source>
</evidence>
<keyword evidence="4" id="KW-0238">DNA-binding</keyword>
<evidence type="ECO:0000256" key="1">
    <source>
        <dbReference type="PROSITE-ProRule" id="PRU00169"/>
    </source>
</evidence>
<dbReference type="PROSITE" id="PS50110">
    <property type="entry name" value="RESPONSE_REGULATORY"/>
    <property type="match status" value="1"/>
</dbReference>
<dbReference type="RefSeq" id="WP_283346011.1">
    <property type="nucleotide sequence ID" value="NZ_JASHIF010000021.1"/>
</dbReference>
<dbReference type="Pfam" id="PF04397">
    <property type="entry name" value="LytTR"/>
    <property type="match status" value="1"/>
</dbReference>
<keyword evidence="1" id="KW-0597">Phosphoprotein</keyword>
<dbReference type="Proteomes" id="UP001236507">
    <property type="component" value="Unassembled WGS sequence"/>
</dbReference>
<dbReference type="SMART" id="SM00850">
    <property type="entry name" value="LytTR"/>
    <property type="match status" value="1"/>
</dbReference>
<dbReference type="PANTHER" id="PTHR37299:SF1">
    <property type="entry name" value="STAGE 0 SPORULATION PROTEIN A HOMOLOG"/>
    <property type="match status" value="1"/>
</dbReference>
<dbReference type="Gene3D" id="3.40.50.2300">
    <property type="match status" value="1"/>
</dbReference>
<name>A0ABT6YDI4_9BACT</name>
<organism evidence="4 5">
    <name type="scientific">Flectobacillus roseus</name>
    <dbReference type="NCBI Taxonomy" id="502259"/>
    <lineage>
        <taxon>Bacteria</taxon>
        <taxon>Pseudomonadati</taxon>
        <taxon>Bacteroidota</taxon>
        <taxon>Cytophagia</taxon>
        <taxon>Cytophagales</taxon>
        <taxon>Flectobacillaceae</taxon>
        <taxon>Flectobacillus</taxon>
    </lineage>
</organism>
<sequence>MNKRYSTIIIDDEAPARLGLLNLLKEFPETFDVIDVAQNGREAQQKIEALNPDIIFLDIEMPSCTGFELLARLQTIPMVIFCTAYDQYSLEAFETNSIDYLVKPVKLERIEKTVQKLKNFHIKSSSDELLKVLQEITHRKEQKRMTSITVKKNDKIIFIKLDDVFYFEADSNYTSIHSEIGVFLSTETIVSLENKLPDNFLRIHRGIILNKDYIKEAQKYFNSKYIITLNDAKNSNLTTGRSYAESIKTNLGFC</sequence>
<accession>A0ABT6YDI4</accession>
<comment type="caution">
    <text evidence="4">The sequence shown here is derived from an EMBL/GenBank/DDBJ whole genome shotgun (WGS) entry which is preliminary data.</text>
</comment>
<evidence type="ECO:0000313" key="5">
    <source>
        <dbReference type="Proteomes" id="UP001236507"/>
    </source>
</evidence>
<dbReference type="EMBL" id="JASHIF010000021">
    <property type="protein sequence ID" value="MDI9861644.1"/>
    <property type="molecule type" value="Genomic_DNA"/>
</dbReference>
<dbReference type="InterPro" id="IPR011006">
    <property type="entry name" value="CheY-like_superfamily"/>
</dbReference>
<dbReference type="InterPro" id="IPR001789">
    <property type="entry name" value="Sig_transdc_resp-reg_receiver"/>
</dbReference>
<reference evidence="4 5" key="1">
    <citation type="submission" date="2023-05" db="EMBL/GenBank/DDBJ databases">
        <title>Novel species of genus Flectobacillus isolated from stream in China.</title>
        <authorList>
            <person name="Lu H."/>
        </authorList>
    </citation>
    <scope>NUCLEOTIDE SEQUENCE [LARGE SCALE GENOMIC DNA]</scope>
    <source>
        <strain evidence="4 5">KCTC 42575</strain>
    </source>
</reference>
<feature type="domain" description="HTH LytTR-type" evidence="3">
    <location>
        <begin position="148"/>
        <end position="253"/>
    </location>
</feature>
<feature type="modified residue" description="4-aspartylphosphate" evidence="1">
    <location>
        <position position="58"/>
    </location>
</feature>
<keyword evidence="5" id="KW-1185">Reference proteome</keyword>